<evidence type="ECO:0000256" key="10">
    <source>
        <dbReference type="ARBA" id="ARBA00023186"/>
    </source>
</evidence>
<accession>A0ABT5VJQ1</accession>
<evidence type="ECO:0000256" key="11">
    <source>
        <dbReference type="ARBA" id="ARBA00023288"/>
    </source>
</evidence>
<dbReference type="InterPro" id="IPR023060">
    <property type="entry name" value="YidC/YidC1/YidC2_Firmicutes"/>
</dbReference>
<keyword evidence="6 12" id="KW-0653">Protein transport</keyword>
<dbReference type="InterPro" id="IPR028055">
    <property type="entry name" value="YidC/Oxa/ALB_C"/>
</dbReference>
<dbReference type="CDD" id="cd20070">
    <property type="entry name" value="5TM_YidC_Alb3"/>
    <property type="match status" value="1"/>
</dbReference>
<comment type="subcellular location">
    <subcellularLocation>
        <location evidence="1 12">Cell membrane</location>
        <topology evidence="1 12">Multi-pass membrane protein</topology>
    </subcellularLocation>
</comment>
<dbReference type="RefSeq" id="WP_275119565.1">
    <property type="nucleotide sequence ID" value="NZ_JAOTPO010000012.1"/>
</dbReference>
<comment type="caution">
    <text evidence="15">The sequence shown here is derived from an EMBL/GenBank/DDBJ whole genome shotgun (WGS) entry which is preliminary data.</text>
</comment>
<feature type="transmembrane region" description="Helical" evidence="12">
    <location>
        <begin position="50"/>
        <end position="77"/>
    </location>
</feature>
<evidence type="ECO:0000313" key="15">
    <source>
        <dbReference type="EMBL" id="MDE5414957.1"/>
    </source>
</evidence>
<keyword evidence="5 12" id="KW-0732">Signal</keyword>
<keyword evidence="16" id="KW-1185">Reference proteome</keyword>
<reference evidence="15" key="1">
    <citation type="submission" date="2024-05" db="EMBL/GenBank/DDBJ databases">
        <title>Alkalihalobacillus sp. strain MEB203 novel alkaliphilic bacterium from Lonar Lake, India.</title>
        <authorList>
            <person name="Joshi A."/>
            <person name="Thite S."/>
            <person name="Mengade P."/>
        </authorList>
    </citation>
    <scope>NUCLEOTIDE SEQUENCE</scope>
    <source>
        <strain evidence="15">MEB 203</strain>
    </source>
</reference>
<dbReference type="Pfam" id="PF02096">
    <property type="entry name" value="60KD_IMP"/>
    <property type="match status" value="1"/>
</dbReference>
<evidence type="ECO:0000313" key="16">
    <source>
        <dbReference type="Proteomes" id="UP001148125"/>
    </source>
</evidence>
<gene>
    <name evidence="12 15" type="primary">yidC</name>
    <name evidence="15" type="ORF">N7Z68_16470</name>
</gene>
<dbReference type="EMBL" id="JAOTPO010000012">
    <property type="protein sequence ID" value="MDE5414957.1"/>
    <property type="molecule type" value="Genomic_DNA"/>
</dbReference>
<comment type="similarity">
    <text evidence="12">Belongs to the OXA1/ALB3/YidC family. Type 2 subfamily.</text>
</comment>
<feature type="domain" description="Membrane insertase YidC/Oxa/ALB C-terminal" evidence="14">
    <location>
        <begin position="62"/>
        <end position="240"/>
    </location>
</feature>
<evidence type="ECO:0000256" key="12">
    <source>
        <dbReference type="HAMAP-Rule" id="MF_01811"/>
    </source>
</evidence>
<feature type="transmembrane region" description="Helical" evidence="12">
    <location>
        <begin position="164"/>
        <end position="187"/>
    </location>
</feature>
<evidence type="ECO:0000256" key="3">
    <source>
        <dbReference type="ARBA" id="ARBA00022475"/>
    </source>
</evidence>
<dbReference type="InterPro" id="IPR047196">
    <property type="entry name" value="YidC_ALB_C"/>
</dbReference>
<evidence type="ECO:0000256" key="4">
    <source>
        <dbReference type="ARBA" id="ARBA00022692"/>
    </source>
</evidence>
<evidence type="ECO:0000256" key="2">
    <source>
        <dbReference type="ARBA" id="ARBA00022448"/>
    </source>
</evidence>
<keyword evidence="9" id="KW-0564">Palmitate</keyword>
<dbReference type="PRINTS" id="PR00701">
    <property type="entry name" value="60KDINNERMP"/>
</dbReference>
<keyword evidence="8 12" id="KW-0472">Membrane</keyword>
<dbReference type="PANTHER" id="PTHR12428">
    <property type="entry name" value="OXA1"/>
    <property type="match status" value="1"/>
</dbReference>
<feature type="transmembrane region" description="Helical" evidence="12">
    <location>
        <begin position="199"/>
        <end position="217"/>
    </location>
</feature>
<evidence type="ECO:0000256" key="7">
    <source>
        <dbReference type="ARBA" id="ARBA00022989"/>
    </source>
</evidence>
<keyword evidence="2 12" id="KW-0813">Transport</keyword>
<feature type="transmembrane region" description="Helical" evidence="12">
    <location>
        <begin position="128"/>
        <end position="152"/>
    </location>
</feature>
<dbReference type="InterPro" id="IPR001708">
    <property type="entry name" value="YidC/ALB3/OXA1/COX18"/>
</dbReference>
<organism evidence="15 16">
    <name type="scientific">Alkalihalobacterium chitinilyticum</name>
    <dbReference type="NCBI Taxonomy" id="2980103"/>
    <lineage>
        <taxon>Bacteria</taxon>
        <taxon>Bacillati</taxon>
        <taxon>Bacillota</taxon>
        <taxon>Bacilli</taxon>
        <taxon>Bacillales</taxon>
        <taxon>Bacillaceae</taxon>
        <taxon>Alkalihalobacterium</taxon>
    </lineage>
</organism>
<evidence type="ECO:0000256" key="5">
    <source>
        <dbReference type="ARBA" id="ARBA00022729"/>
    </source>
</evidence>
<protein>
    <recommendedName>
        <fullName evidence="12">Membrane protein insertase YidC</fullName>
    </recommendedName>
    <alternativeName>
        <fullName evidence="12">Foldase YidC</fullName>
    </alternativeName>
    <alternativeName>
        <fullName evidence="12">Membrane integrase YidC</fullName>
    </alternativeName>
    <alternativeName>
        <fullName evidence="12">Membrane protein YidC</fullName>
    </alternativeName>
</protein>
<proteinExistence type="inferred from homology"/>
<sequence>MKKTTNTFILFILLIGCTLLLASCGATTQPITAESTGVWNHYFVYPLSWLITFVAQLFNGSFGLSIIVVTIFIRLMILPLTLKQNRSSRVMQAIKPEMEALKDRYNMKDPKEQQKFQKEMLSIYQKHGVNPMAGCLPILIQMPVLMAFYFAIMRTEEIARHSFLWFNLGSPDPLFILPIVAAVTTFIQGKLTMRTLPANMQVTIYIMPAMILMAALAMPSALALYWVIGNLFMIVQSYFLYGKTKDLELNV</sequence>
<keyword evidence="10 12" id="KW-0143">Chaperone</keyword>
<keyword evidence="7 12" id="KW-1133">Transmembrane helix</keyword>
<evidence type="ECO:0000256" key="13">
    <source>
        <dbReference type="SAM" id="SignalP"/>
    </source>
</evidence>
<dbReference type="NCBIfam" id="TIGR03592">
    <property type="entry name" value="yidC_oxa1_cterm"/>
    <property type="match status" value="1"/>
</dbReference>
<evidence type="ECO:0000256" key="9">
    <source>
        <dbReference type="ARBA" id="ARBA00023139"/>
    </source>
</evidence>
<dbReference type="Proteomes" id="UP001148125">
    <property type="component" value="Unassembled WGS sequence"/>
</dbReference>
<dbReference type="HAMAP" id="MF_01811">
    <property type="entry name" value="YidC_type2"/>
    <property type="match status" value="1"/>
</dbReference>
<evidence type="ECO:0000256" key="8">
    <source>
        <dbReference type="ARBA" id="ARBA00023136"/>
    </source>
</evidence>
<feature type="chain" id="PRO_5045725462" description="Membrane protein insertase YidC" evidence="13">
    <location>
        <begin position="29"/>
        <end position="251"/>
    </location>
</feature>
<dbReference type="PROSITE" id="PS51257">
    <property type="entry name" value="PROKAR_LIPOPROTEIN"/>
    <property type="match status" value="1"/>
</dbReference>
<comment type="function">
    <text evidence="12">Required for the insertion and/or proper folding and/or complex formation of integral membrane proteins into the membrane. Involved in integration of membrane proteins that insert both dependently and independently of the Sec translocase complex, as well as at least some lipoproteins.</text>
</comment>
<keyword evidence="4 12" id="KW-0812">Transmembrane</keyword>
<evidence type="ECO:0000256" key="1">
    <source>
        <dbReference type="ARBA" id="ARBA00004651"/>
    </source>
</evidence>
<evidence type="ECO:0000256" key="6">
    <source>
        <dbReference type="ARBA" id="ARBA00022927"/>
    </source>
</evidence>
<name>A0ABT5VJQ1_9BACI</name>
<keyword evidence="11 12" id="KW-0449">Lipoprotein</keyword>
<dbReference type="PANTHER" id="PTHR12428:SF65">
    <property type="entry name" value="CYTOCHROME C OXIDASE ASSEMBLY PROTEIN COX18, MITOCHONDRIAL"/>
    <property type="match status" value="1"/>
</dbReference>
<evidence type="ECO:0000259" key="14">
    <source>
        <dbReference type="Pfam" id="PF02096"/>
    </source>
</evidence>
<feature type="signal peptide" evidence="13">
    <location>
        <begin position="1"/>
        <end position="28"/>
    </location>
</feature>
<keyword evidence="3 12" id="KW-1003">Cell membrane</keyword>